<feature type="transmembrane region" description="Helical" evidence="2">
    <location>
        <begin position="178"/>
        <end position="202"/>
    </location>
</feature>
<dbReference type="AlphaFoldDB" id="A0A3R7MCZ6"/>
<keyword evidence="2" id="KW-0812">Transmembrane</keyword>
<evidence type="ECO:0000256" key="2">
    <source>
        <dbReference type="SAM" id="Phobius"/>
    </source>
</evidence>
<gene>
    <name evidence="3" type="ORF">C7M84_002707</name>
</gene>
<dbReference type="EMBL" id="QCYY01001360">
    <property type="protein sequence ID" value="ROT78576.1"/>
    <property type="molecule type" value="Genomic_DNA"/>
</dbReference>
<feature type="transmembrane region" description="Helical" evidence="2">
    <location>
        <begin position="228"/>
        <end position="251"/>
    </location>
</feature>
<evidence type="ECO:0000313" key="3">
    <source>
        <dbReference type="EMBL" id="ROT78576.1"/>
    </source>
</evidence>
<reference evidence="3 4" key="1">
    <citation type="submission" date="2018-04" db="EMBL/GenBank/DDBJ databases">
        <authorList>
            <person name="Zhang X."/>
            <person name="Yuan J."/>
            <person name="Li F."/>
            <person name="Xiang J."/>
        </authorList>
    </citation>
    <scope>NUCLEOTIDE SEQUENCE [LARGE SCALE GENOMIC DNA]</scope>
    <source>
        <tissue evidence="3">Muscle</tissue>
    </source>
</reference>
<accession>A0A3R7MCZ6</accession>
<feature type="transmembrane region" description="Helical" evidence="2">
    <location>
        <begin position="258"/>
        <end position="281"/>
    </location>
</feature>
<protein>
    <submittedName>
        <fullName evidence="3">Uncharacterized protein</fullName>
    </submittedName>
</protein>
<keyword evidence="4" id="KW-1185">Reference proteome</keyword>
<proteinExistence type="predicted"/>
<feature type="transmembrane region" description="Helical" evidence="2">
    <location>
        <begin position="144"/>
        <end position="166"/>
    </location>
</feature>
<keyword evidence="2" id="KW-1133">Transmembrane helix</keyword>
<dbReference type="Proteomes" id="UP000283509">
    <property type="component" value="Unassembled WGS sequence"/>
</dbReference>
<feature type="region of interest" description="Disordered" evidence="1">
    <location>
        <begin position="358"/>
        <end position="381"/>
    </location>
</feature>
<name>A0A3R7MCZ6_PENVA</name>
<feature type="transmembrane region" description="Helical" evidence="2">
    <location>
        <begin position="116"/>
        <end position="138"/>
    </location>
</feature>
<feature type="region of interest" description="Disordered" evidence="1">
    <location>
        <begin position="49"/>
        <end position="74"/>
    </location>
</feature>
<evidence type="ECO:0000313" key="4">
    <source>
        <dbReference type="Proteomes" id="UP000283509"/>
    </source>
</evidence>
<evidence type="ECO:0000256" key="1">
    <source>
        <dbReference type="SAM" id="MobiDB-lite"/>
    </source>
</evidence>
<comment type="caution">
    <text evidence="3">The sequence shown here is derived from an EMBL/GenBank/DDBJ whole genome shotgun (WGS) entry which is preliminary data.</text>
</comment>
<keyword evidence="2" id="KW-0472">Membrane</keyword>
<sequence length="402" mass="45296">MWRITLRAIDPFFNGCCLGNPLSTLFGTARGERLSAGGLLREGWPKARPGSVWPALRSPASSRDSGAAESARSPCFDNERRRSAFCLPGHRSRFGLVTSRTYLYLSPSRFSSFSSFFPSLFHLSFPPFLTFLSLPFHLSFPSLFTFLSSLSHLSFLLSPFFPSFSLSFSSFHLSFPSFTFLSLSPFFPSLFTFLSLTFHLSFPSSTPPYPLFSLFPPSLPFLPSSHSFLASFLLLPFFLLLFSFCSTLSFLTLQLSFLPPFLCLSLFFSSPFALPFLFSLFSSSISLPFPFTMTTREKPVPLSSRLCVAAERGALTEKRFWYCSFAERYTLADDFVGLTHASAWLWVEAAQSVGVAPPWHESVRDGAGRDRRRRERRESEGPGCGRDFYVVISIYSRRCARL</sequence>
<reference evidence="3 4" key="2">
    <citation type="submission" date="2019-01" db="EMBL/GenBank/DDBJ databases">
        <title>The decoding of complex shrimp genome reveals the adaptation for benthos swimmer, frequently molting mechanism and breeding impact on genome.</title>
        <authorList>
            <person name="Sun Y."/>
            <person name="Gao Y."/>
            <person name="Yu Y."/>
        </authorList>
    </citation>
    <scope>NUCLEOTIDE SEQUENCE [LARGE SCALE GENOMIC DNA]</scope>
    <source>
        <tissue evidence="3">Muscle</tissue>
    </source>
</reference>
<organism evidence="3 4">
    <name type="scientific">Penaeus vannamei</name>
    <name type="common">Whiteleg shrimp</name>
    <name type="synonym">Litopenaeus vannamei</name>
    <dbReference type="NCBI Taxonomy" id="6689"/>
    <lineage>
        <taxon>Eukaryota</taxon>
        <taxon>Metazoa</taxon>
        <taxon>Ecdysozoa</taxon>
        <taxon>Arthropoda</taxon>
        <taxon>Crustacea</taxon>
        <taxon>Multicrustacea</taxon>
        <taxon>Malacostraca</taxon>
        <taxon>Eumalacostraca</taxon>
        <taxon>Eucarida</taxon>
        <taxon>Decapoda</taxon>
        <taxon>Dendrobranchiata</taxon>
        <taxon>Penaeoidea</taxon>
        <taxon>Penaeidae</taxon>
        <taxon>Penaeus</taxon>
    </lineage>
</organism>